<dbReference type="PANTHER" id="PTHR43355">
    <property type="entry name" value="FLAVIN REDUCTASE (NADPH)"/>
    <property type="match status" value="1"/>
</dbReference>
<evidence type="ECO:0000313" key="3">
    <source>
        <dbReference type="Proteomes" id="UP000183200"/>
    </source>
</evidence>
<dbReference type="InterPro" id="IPR036291">
    <property type="entry name" value="NAD(P)-bd_dom_sf"/>
</dbReference>
<dbReference type="AlphaFoldDB" id="A0A1H0JQZ5"/>
<sequence>MKKILVFGGSGGTGKHFIEQALSAGYAITAVIRNPDAFTVAHQNLTVIKGDVLIPKTYEKELEECETVVSCLGIPKIQQTTLYSSGIRNIVSIMEKSRPKRLICISSGALDIPAHSSFIMTFLLKNVLQKLYKPIYADMRIMEGIIKASGLDWTIVRAPKLTDGKATGKYKNITGLPLRGIPKISRADLAAFMLTHIADSGTFKSTIDVANP</sequence>
<dbReference type="GO" id="GO:0004074">
    <property type="term" value="F:biliverdin reductase [NAD(P)H] activity"/>
    <property type="evidence" value="ECO:0007669"/>
    <property type="project" value="TreeGrafter"/>
</dbReference>
<dbReference type="PANTHER" id="PTHR43355:SF2">
    <property type="entry name" value="FLAVIN REDUCTASE (NADPH)"/>
    <property type="match status" value="1"/>
</dbReference>
<dbReference type="RefSeq" id="WP_074612600.1">
    <property type="nucleotide sequence ID" value="NZ_FNGY01000015.1"/>
</dbReference>
<proteinExistence type="predicted"/>
<dbReference type="CDD" id="cd05244">
    <property type="entry name" value="BVR-B_like_SDR_a"/>
    <property type="match status" value="1"/>
</dbReference>
<feature type="domain" description="NAD(P)-binding" evidence="1">
    <location>
        <begin position="8"/>
        <end position="199"/>
    </location>
</feature>
<reference evidence="3" key="1">
    <citation type="submission" date="2016-10" db="EMBL/GenBank/DDBJ databases">
        <authorList>
            <person name="Varghese N."/>
            <person name="Submissions S."/>
        </authorList>
    </citation>
    <scope>NUCLEOTIDE SEQUENCE [LARGE SCALE GENOMIC DNA]</scope>
    <source>
        <strain evidence="3">DSM 19110</strain>
    </source>
</reference>
<dbReference type="InterPro" id="IPR016040">
    <property type="entry name" value="NAD(P)-bd_dom"/>
</dbReference>
<gene>
    <name evidence="2" type="ORF">SAMN05421820_11549</name>
</gene>
<dbReference type="OrthoDB" id="9790734at2"/>
<name>A0A1H0JQZ5_9SPHI</name>
<dbReference type="Gene3D" id="3.40.50.720">
    <property type="entry name" value="NAD(P)-binding Rossmann-like Domain"/>
    <property type="match status" value="1"/>
</dbReference>
<dbReference type="Pfam" id="PF13460">
    <property type="entry name" value="NAD_binding_10"/>
    <property type="match status" value="1"/>
</dbReference>
<dbReference type="Proteomes" id="UP000183200">
    <property type="component" value="Unassembled WGS sequence"/>
</dbReference>
<evidence type="ECO:0000313" key="2">
    <source>
        <dbReference type="EMBL" id="SDO46168.1"/>
    </source>
</evidence>
<dbReference type="InterPro" id="IPR051606">
    <property type="entry name" value="Polyketide_Oxido-like"/>
</dbReference>
<accession>A0A1H0JQZ5</accession>
<dbReference type="GO" id="GO:0042602">
    <property type="term" value="F:riboflavin reductase (NADPH) activity"/>
    <property type="evidence" value="ECO:0007669"/>
    <property type="project" value="TreeGrafter"/>
</dbReference>
<dbReference type="EMBL" id="FNGY01000015">
    <property type="protein sequence ID" value="SDO46168.1"/>
    <property type="molecule type" value="Genomic_DNA"/>
</dbReference>
<keyword evidence="3" id="KW-1185">Reference proteome</keyword>
<protein>
    <submittedName>
        <fullName evidence="2">Putative NADH-flavin reductase</fullName>
    </submittedName>
</protein>
<evidence type="ECO:0000259" key="1">
    <source>
        <dbReference type="Pfam" id="PF13460"/>
    </source>
</evidence>
<dbReference type="SUPFAM" id="SSF51735">
    <property type="entry name" value="NAD(P)-binding Rossmann-fold domains"/>
    <property type="match status" value="1"/>
</dbReference>
<organism evidence="2 3">
    <name type="scientific">Pedobacter steynii</name>
    <dbReference type="NCBI Taxonomy" id="430522"/>
    <lineage>
        <taxon>Bacteria</taxon>
        <taxon>Pseudomonadati</taxon>
        <taxon>Bacteroidota</taxon>
        <taxon>Sphingobacteriia</taxon>
        <taxon>Sphingobacteriales</taxon>
        <taxon>Sphingobacteriaceae</taxon>
        <taxon>Pedobacter</taxon>
    </lineage>
</organism>